<keyword evidence="5 10" id="KW-0276">Fatty acid metabolism</keyword>
<comment type="similarity">
    <text evidence="10">Belongs to the ELO family.</text>
</comment>
<feature type="transmembrane region" description="Helical" evidence="10">
    <location>
        <begin position="230"/>
        <end position="251"/>
    </location>
</feature>
<feature type="transmembrane region" description="Helical" evidence="10">
    <location>
        <begin position="298"/>
        <end position="318"/>
    </location>
</feature>
<reference evidence="12 13" key="1">
    <citation type="submission" date="2014-11" db="EMBL/GenBank/DDBJ databases">
        <authorList>
            <person name="Zhu J."/>
            <person name="Qi W."/>
            <person name="Song R."/>
        </authorList>
    </citation>
    <scope>NUCLEOTIDE SEQUENCE [LARGE SCALE GENOMIC DNA]</scope>
</reference>
<dbReference type="VEuPathDB" id="CryptoDB:Vbra_3441"/>
<dbReference type="GO" id="GO:0034625">
    <property type="term" value="P:fatty acid elongation, monounsaturated fatty acid"/>
    <property type="evidence" value="ECO:0007669"/>
    <property type="project" value="TreeGrafter"/>
</dbReference>
<keyword evidence="8 10" id="KW-0472">Membrane</keyword>
<evidence type="ECO:0000256" key="3">
    <source>
        <dbReference type="ARBA" id="ARBA00022679"/>
    </source>
</evidence>
<proteinExistence type="inferred from homology"/>
<dbReference type="InParanoid" id="A0A0G4H010"/>
<protein>
    <recommendedName>
        <fullName evidence="10">Elongation of fatty acids protein</fullName>
        <ecNumber evidence="10">2.3.1.-</ecNumber>
    </recommendedName>
</protein>
<dbReference type="InterPro" id="IPR030457">
    <property type="entry name" value="ELO_CS"/>
</dbReference>
<keyword evidence="9 10" id="KW-0275">Fatty acid biosynthesis</keyword>
<dbReference type="EMBL" id="CDMY01000908">
    <property type="protein sequence ID" value="CEM36827.1"/>
    <property type="molecule type" value="Genomic_DNA"/>
</dbReference>
<dbReference type="GO" id="GO:0019367">
    <property type="term" value="P:fatty acid elongation, saturated fatty acid"/>
    <property type="evidence" value="ECO:0007669"/>
    <property type="project" value="TreeGrafter"/>
</dbReference>
<evidence type="ECO:0000256" key="6">
    <source>
        <dbReference type="ARBA" id="ARBA00022989"/>
    </source>
</evidence>
<dbReference type="GO" id="GO:0034626">
    <property type="term" value="P:fatty acid elongation, polyunsaturated fatty acid"/>
    <property type="evidence" value="ECO:0007669"/>
    <property type="project" value="TreeGrafter"/>
</dbReference>
<evidence type="ECO:0000313" key="13">
    <source>
        <dbReference type="Proteomes" id="UP000041254"/>
    </source>
</evidence>
<dbReference type="PANTHER" id="PTHR11157">
    <property type="entry name" value="FATTY ACID ACYL TRANSFERASE-RELATED"/>
    <property type="match status" value="1"/>
</dbReference>
<evidence type="ECO:0000256" key="11">
    <source>
        <dbReference type="SAM" id="MobiDB-lite"/>
    </source>
</evidence>
<comment type="caution">
    <text evidence="10">Lacks conserved residue(s) required for the propagation of feature annotation.</text>
</comment>
<evidence type="ECO:0000256" key="8">
    <source>
        <dbReference type="ARBA" id="ARBA00023136"/>
    </source>
</evidence>
<dbReference type="STRING" id="1169540.A0A0G4H010"/>
<comment type="subcellular location">
    <subcellularLocation>
        <location evidence="1">Membrane</location>
        <topology evidence="1">Multi-pass membrane protein</topology>
    </subcellularLocation>
</comment>
<sequence>MEGLLLSYLNPDFLTRQNRLTASWSLSSFAEVAVIVSVYLVISILAPLALRRKRCQHIQPDTGACTEHEEGSHAQVKAAAVASACGGVGQLSLPSRGEPQNGDESPTTRSSSVSNGATGRAGDPPDGAEPTKCSRDVPLDRFRREPVLLLQSIYDVVQIVLSGYVGMLGVSSLLKSLPHCPLIIWCERGSFDLAAKESACAVAWHAFYWLKVADLADTLFIIARQKWQQLSFLHVYHHASMLLFCWVMLNAGFADDIIIGQIANCFVHVLMYFYYLLRGMGVRIPRYLKSCLTTVQMAQFVLLSGHSLLGMLFAFDVIPFTPPVPSCPPRLMLLETLYQMTMYILFQDFSRTAYKSSKATKEA</sequence>
<feature type="compositionally biased region" description="Polar residues" evidence="11">
    <location>
        <begin position="102"/>
        <end position="117"/>
    </location>
</feature>
<evidence type="ECO:0000256" key="9">
    <source>
        <dbReference type="ARBA" id="ARBA00023160"/>
    </source>
</evidence>
<dbReference type="GO" id="GO:0030148">
    <property type="term" value="P:sphingolipid biosynthetic process"/>
    <property type="evidence" value="ECO:0007669"/>
    <property type="project" value="TreeGrafter"/>
</dbReference>
<feature type="transmembrane region" description="Helical" evidence="10">
    <location>
        <begin position="257"/>
        <end position="277"/>
    </location>
</feature>
<dbReference type="PhylomeDB" id="A0A0G4H010"/>
<dbReference type="Proteomes" id="UP000041254">
    <property type="component" value="Unassembled WGS sequence"/>
</dbReference>
<evidence type="ECO:0000256" key="5">
    <source>
        <dbReference type="ARBA" id="ARBA00022832"/>
    </source>
</evidence>
<dbReference type="InterPro" id="IPR002076">
    <property type="entry name" value="ELO_fam"/>
</dbReference>
<keyword evidence="2 10" id="KW-0444">Lipid biosynthesis</keyword>
<dbReference type="GO" id="GO:0042761">
    <property type="term" value="P:very long-chain fatty acid biosynthetic process"/>
    <property type="evidence" value="ECO:0007669"/>
    <property type="project" value="TreeGrafter"/>
</dbReference>
<feature type="region of interest" description="Disordered" evidence="11">
    <location>
        <begin position="92"/>
        <end position="135"/>
    </location>
</feature>
<name>A0A0G4H010_VITBC</name>
<evidence type="ECO:0000256" key="1">
    <source>
        <dbReference type="ARBA" id="ARBA00004141"/>
    </source>
</evidence>
<gene>
    <name evidence="12" type="ORF">Vbra_3441</name>
</gene>
<keyword evidence="13" id="KW-1185">Reference proteome</keyword>
<keyword evidence="4 10" id="KW-0812">Transmembrane</keyword>
<dbReference type="EC" id="2.3.1.-" evidence="10"/>
<evidence type="ECO:0000313" key="12">
    <source>
        <dbReference type="EMBL" id="CEM36827.1"/>
    </source>
</evidence>
<dbReference type="OrthoDB" id="434092at2759"/>
<organism evidence="12 13">
    <name type="scientific">Vitrella brassicaformis (strain CCMP3155)</name>
    <dbReference type="NCBI Taxonomy" id="1169540"/>
    <lineage>
        <taxon>Eukaryota</taxon>
        <taxon>Sar</taxon>
        <taxon>Alveolata</taxon>
        <taxon>Colpodellida</taxon>
        <taxon>Vitrellaceae</taxon>
        <taxon>Vitrella</taxon>
    </lineage>
</organism>
<keyword evidence="6 10" id="KW-1133">Transmembrane helix</keyword>
<evidence type="ECO:0000256" key="2">
    <source>
        <dbReference type="ARBA" id="ARBA00022516"/>
    </source>
</evidence>
<dbReference type="AlphaFoldDB" id="A0A0G4H010"/>
<dbReference type="PROSITE" id="PS01188">
    <property type="entry name" value="ELO"/>
    <property type="match status" value="1"/>
</dbReference>
<feature type="transmembrane region" description="Helical" evidence="10">
    <location>
        <begin position="29"/>
        <end position="50"/>
    </location>
</feature>
<dbReference type="GO" id="GO:0009922">
    <property type="term" value="F:fatty acid elongase activity"/>
    <property type="evidence" value="ECO:0007669"/>
    <property type="project" value="InterPro"/>
</dbReference>
<comment type="catalytic activity">
    <reaction evidence="10">
        <text>an acyl-CoA + malonyl-CoA + H(+) = a 3-oxoacyl-CoA + CO2 + CoA</text>
        <dbReference type="Rhea" id="RHEA:50252"/>
        <dbReference type="ChEBI" id="CHEBI:15378"/>
        <dbReference type="ChEBI" id="CHEBI:16526"/>
        <dbReference type="ChEBI" id="CHEBI:57287"/>
        <dbReference type="ChEBI" id="CHEBI:57384"/>
        <dbReference type="ChEBI" id="CHEBI:58342"/>
        <dbReference type="ChEBI" id="CHEBI:90726"/>
    </reaction>
    <physiologicalReaction direction="left-to-right" evidence="10">
        <dbReference type="Rhea" id="RHEA:50253"/>
    </physiologicalReaction>
</comment>
<evidence type="ECO:0000256" key="4">
    <source>
        <dbReference type="ARBA" id="ARBA00022692"/>
    </source>
</evidence>
<evidence type="ECO:0000256" key="10">
    <source>
        <dbReference type="RuleBase" id="RU361115"/>
    </source>
</evidence>
<evidence type="ECO:0000256" key="7">
    <source>
        <dbReference type="ARBA" id="ARBA00023098"/>
    </source>
</evidence>
<dbReference type="GO" id="GO:0005789">
    <property type="term" value="C:endoplasmic reticulum membrane"/>
    <property type="evidence" value="ECO:0007669"/>
    <property type="project" value="TreeGrafter"/>
</dbReference>
<dbReference type="Pfam" id="PF01151">
    <property type="entry name" value="ELO"/>
    <property type="match status" value="1"/>
</dbReference>
<keyword evidence="7 10" id="KW-0443">Lipid metabolism</keyword>
<keyword evidence="3 10" id="KW-0808">Transferase</keyword>
<accession>A0A0G4H010</accession>